<dbReference type="InterPro" id="IPR000916">
    <property type="entry name" value="Bet_v_I/MLP"/>
</dbReference>
<dbReference type="InterPro" id="IPR050279">
    <property type="entry name" value="Plant_def-hormone_signal"/>
</dbReference>
<feature type="domain" description="Bet v I/Major latex protein" evidence="3">
    <location>
        <begin position="5"/>
        <end position="130"/>
    </location>
</feature>
<protein>
    <recommendedName>
        <fullName evidence="3">Bet v I/Major latex protein domain-containing protein</fullName>
    </recommendedName>
</protein>
<dbReference type="Gene3D" id="3.30.530.20">
    <property type="match status" value="1"/>
</dbReference>
<evidence type="ECO:0000259" key="3">
    <source>
        <dbReference type="Pfam" id="PF00407"/>
    </source>
</evidence>
<comment type="similarity">
    <text evidence="1">Belongs to the BetVI family.</text>
</comment>
<dbReference type="PANTHER" id="PTHR31213:SF19">
    <property type="entry name" value="BET V I_MAJOR LATEX PROTEIN DOMAIN-CONTAINING PROTEIN"/>
    <property type="match status" value="1"/>
</dbReference>
<keyword evidence="5" id="KW-1185">Reference proteome</keyword>
<dbReference type="PANTHER" id="PTHR31213">
    <property type="entry name" value="OS08G0374000 PROTEIN-RELATED"/>
    <property type="match status" value="1"/>
</dbReference>
<dbReference type="EMBL" id="JAVIJP010000060">
    <property type="protein sequence ID" value="KAL3622618.1"/>
    <property type="molecule type" value="Genomic_DNA"/>
</dbReference>
<dbReference type="InterPro" id="IPR023393">
    <property type="entry name" value="START-like_dom_sf"/>
</dbReference>
<name>A0ABD3BYM3_9LAMI</name>
<keyword evidence="2" id="KW-0017">Alkaloid metabolism</keyword>
<comment type="caution">
    <text evidence="4">The sequence shown here is derived from an EMBL/GenBank/DDBJ whole genome shotgun (WGS) entry which is preliminary data.</text>
</comment>
<organism evidence="4 5">
    <name type="scientific">Castilleja foliolosa</name>
    <dbReference type="NCBI Taxonomy" id="1961234"/>
    <lineage>
        <taxon>Eukaryota</taxon>
        <taxon>Viridiplantae</taxon>
        <taxon>Streptophyta</taxon>
        <taxon>Embryophyta</taxon>
        <taxon>Tracheophyta</taxon>
        <taxon>Spermatophyta</taxon>
        <taxon>Magnoliopsida</taxon>
        <taxon>eudicotyledons</taxon>
        <taxon>Gunneridae</taxon>
        <taxon>Pentapetalae</taxon>
        <taxon>asterids</taxon>
        <taxon>lamiids</taxon>
        <taxon>Lamiales</taxon>
        <taxon>Orobanchaceae</taxon>
        <taxon>Pedicularideae</taxon>
        <taxon>Castillejinae</taxon>
        <taxon>Castilleja</taxon>
    </lineage>
</organism>
<dbReference type="GO" id="GO:0009820">
    <property type="term" value="P:alkaloid metabolic process"/>
    <property type="evidence" value="ECO:0007669"/>
    <property type="project" value="UniProtKB-KW"/>
</dbReference>
<dbReference type="AlphaFoldDB" id="A0ABD3BYM3"/>
<dbReference type="Pfam" id="PF00407">
    <property type="entry name" value="Bet_v_1"/>
    <property type="match status" value="1"/>
</dbReference>
<sequence length="165" mass="17805">MYGSASEELEVKVPSSEAWKVYGTLKLADIIATIPGMVSKIDAHGDGGVGTILHIFLHPGAGQVEGLSYKEKYIVVDNEKRVKVAEVVEGGYLDMGFISYRVVLEVIDKDNESCITRTTIEYEVKDEAAAAASFVSARPLLAVMHIVAGHLILNYNNNGTTTTTS</sequence>
<gene>
    <name evidence="4" type="ORF">CASFOL_034029</name>
</gene>
<evidence type="ECO:0000313" key="4">
    <source>
        <dbReference type="EMBL" id="KAL3622618.1"/>
    </source>
</evidence>
<evidence type="ECO:0000256" key="2">
    <source>
        <dbReference type="ARBA" id="ARBA00022589"/>
    </source>
</evidence>
<dbReference type="SUPFAM" id="SSF55961">
    <property type="entry name" value="Bet v1-like"/>
    <property type="match status" value="1"/>
</dbReference>
<evidence type="ECO:0000313" key="5">
    <source>
        <dbReference type="Proteomes" id="UP001632038"/>
    </source>
</evidence>
<accession>A0ABD3BYM3</accession>
<dbReference type="CDD" id="cd07816">
    <property type="entry name" value="Bet_v1-like"/>
    <property type="match status" value="1"/>
</dbReference>
<reference evidence="5" key="1">
    <citation type="journal article" date="2024" name="IScience">
        <title>Strigolactones Initiate the Formation of Haustorium-like Structures in Castilleja.</title>
        <authorList>
            <person name="Buerger M."/>
            <person name="Peterson D."/>
            <person name="Chory J."/>
        </authorList>
    </citation>
    <scope>NUCLEOTIDE SEQUENCE [LARGE SCALE GENOMIC DNA]</scope>
</reference>
<evidence type="ECO:0000256" key="1">
    <source>
        <dbReference type="ARBA" id="ARBA00009744"/>
    </source>
</evidence>
<proteinExistence type="inferred from homology"/>
<dbReference type="Proteomes" id="UP001632038">
    <property type="component" value="Unassembled WGS sequence"/>
</dbReference>